<evidence type="ECO:0000256" key="1">
    <source>
        <dbReference type="SAM" id="MobiDB-lite"/>
    </source>
</evidence>
<name>A0A239F6R0_EKHLU</name>
<feature type="compositionally biased region" description="Basic and acidic residues" evidence="1">
    <location>
        <begin position="33"/>
        <end position="53"/>
    </location>
</feature>
<dbReference type="EMBL" id="FZPD01000001">
    <property type="protein sequence ID" value="SNS52619.1"/>
    <property type="molecule type" value="Genomic_DNA"/>
</dbReference>
<evidence type="ECO:0000313" key="2">
    <source>
        <dbReference type="EMBL" id="SNS52619.1"/>
    </source>
</evidence>
<dbReference type="Proteomes" id="UP000198393">
    <property type="component" value="Unassembled WGS sequence"/>
</dbReference>
<gene>
    <name evidence="2" type="ORF">SAMN05421640_0523</name>
</gene>
<keyword evidence="3" id="KW-1185">Reference proteome</keyword>
<reference evidence="2 3" key="1">
    <citation type="submission" date="2017-06" db="EMBL/GenBank/DDBJ databases">
        <authorList>
            <person name="Kim H.J."/>
            <person name="Triplett B.A."/>
        </authorList>
    </citation>
    <scope>NUCLEOTIDE SEQUENCE [LARGE SCALE GENOMIC DNA]</scope>
    <source>
        <strain evidence="2 3">DSM 19307</strain>
    </source>
</reference>
<protein>
    <submittedName>
        <fullName evidence="2">Uncharacterized protein</fullName>
    </submittedName>
</protein>
<accession>A0A239F6R0</accession>
<proteinExistence type="predicted"/>
<feature type="region of interest" description="Disordered" evidence="1">
    <location>
        <begin position="31"/>
        <end position="53"/>
    </location>
</feature>
<dbReference type="AlphaFoldDB" id="A0A239F6R0"/>
<organism evidence="2 3">
    <name type="scientific">Ekhidna lutea</name>
    <dbReference type="NCBI Taxonomy" id="447679"/>
    <lineage>
        <taxon>Bacteria</taxon>
        <taxon>Pseudomonadati</taxon>
        <taxon>Bacteroidota</taxon>
        <taxon>Cytophagia</taxon>
        <taxon>Cytophagales</taxon>
        <taxon>Reichenbachiellaceae</taxon>
        <taxon>Ekhidna</taxon>
    </lineage>
</organism>
<sequence length="53" mass="5752">MKRALWTVGAIVILGMATISCETTSNLEDVVVEDTRMDPDGDKDDVKEKPGSN</sequence>
<dbReference type="RefSeq" id="WP_179213286.1">
    <property type="nucleotide sequence ID" value="NZ_FZPD01000001.1"/>
</dbReference>
<evidence type="ECO:0000313" key="3">
    <source>
        <dbReference type="Proteomes" id="UP000198393"/>
    </source>
</evidence>
<dbReference type="PROSITE" id="PS51257">
    <property type="entry name" value="PROKAR_LIPOPROTEIN"/>
    <property type="match status" value="1"/>
</dbReference>